<evidence type="ECO:0000313" key="2">
    <source>
        <dbReference type="Proteomes" id="UP000288215"/>
    </source>
</evidence>
<organism evidence="1 2">
    <name type="scientific">Methanosuratincola subterraneus</name>
    <dbReference type="NCBI Taxonomy" id="2593994"/>
    <lineage>
        <taxon>Archaea</taxon>
        <taxon>Thermoproteota</taxon>
        <taxon>Methanosuratincolia</taxon>
        <taxon>Candidatus Methanomethylicales</taxon>
        <taxon>Candidatus Methanomethylicaceae</taxon>
        <taxon>Candidatus Methanosuratincola (ex Vanwonterghem et al. 2016)</taxon>
    </lineage>
</organism>
<evidence type="ECO:0008006" key="3">
    <source>
        <dbReference type="Google" id="ProtNLM"/>
    </source>
</evidence>
<reference evidence="1 2" key="1">
    <citation type="submission" date="2018-12" db="EMBL/GenBank/DDBJ databases">
        <title>The complete genome of the methanogenic archaea of the candidate phylum Verstraetearchaeota, obtained from the metagenome of underground thermal water.</title>
        <authorList>
            <person name="Kadnikov V.V."/>
            <person name="Mardanov A.V."/>
            <person name="Beletsky A.V."/>
            <person name="Karnachuk O.V."/>
            <person name="Ravin N.V."/>
        </authorList>
    </citation>
    <scope>NUCLEOTIDE SEQUENCE [LARGE SCALE GENOMIC DNA]</scope>
    <source>
        <strain evidence="1">Ch88</strain>
    </source>
</reference>
<comment type="caution">
    <text evidence="1">The sequence shown here is derived from an EMBL/GenBank/DDBJ whole genome shotgun (WGS) entry which is preliminary data.</text>
</comment>
<dbReference type="AlphaFoldDB" id="A0A444L914"/>
<dbReference type="EMBL" id="RXGA01000001">
    <property type="protein sequence ID" value="RWX74072.1"/>
    <property type="molecule type" value="Genomic_DNA"/>
</dbReference>
<protein>
    <recommendedName>
        <fullName evidence="3">MAGE domain-containing protein</fullName>
    </recommendedName>
</protein>
<name>A0A444L914_METS7</name>
<accession>A0A444L914</accession>
<evidence type="ECO:0000313" key="1">
    <source>
        <dbReference type="EMBL" id="RWX74072.1"/>
    </source>
</evidence>
<proteinExistence type="predicted"/>
<dbReference type="Proteomes" id="UP000288215">
    <property type="component" value="Unassembled WGS sequence"/>
</dbReference>
<gene>
    <name evidence="1" type="ORF">Metus_0097</name>
</gene>
<sequence>MSEDASLSKKIRKAAQLIMYQHHRLPGVKGYELKKYIGKDFMKVVSLLQRKLDDLGLEVKIVYSDGLDHPNPTEEELEQARFYVISKAPLQMGDASLSGWRIDTLAVFAATVAYLTSKQGRAPRRDVEELLQEKFPDWKIDQDLNRFIRRGYLDEDQNGVLFVGWRTRVEIDRKHLLDMIAGSSPERVSLEPESND</sequence>